<accession>A0ABT8J0A0</accession>
<dbReference type="PANTHER" id="PTHR33993">
    <property type="entry name" value="GLYOXALASE-RELATED"/>
    <property type="match status" value="1"/>
</dbReference>
<evidence type="ECO:0000313" key="3">
    <source>
        <dbReference type="Proteomes" id="UP001174210"/>
    </source>
</evidence>
<dbReference type="SUPFAM" id="SSF54593">
    <property type="entry name" value="Glyoxalase/Bleomycin resistance protein/Dihydroxybiphenyl dioxygenase"/>
    <property type="match status" value="2"/>
</dbReference>
<sequence length="258" mass="27444">MTVVTSHRLGEPCWVDYLTSDVPRARAFYSELFGWTAEESRSGEYVTFRRDGRAVAGLGPRLGDVGADAWLTYLLVDDAEQSLRAATAAGAHVLVPAEPVGSEGTLAVIADPGGAVVGMWDPVDHRGFDLVAEIGAASWHELYARSYPAQVDFYTRVFGWGTHVLGDTADFRYVTFGDPEAPAGGVFDAGGMLPPGVPSHWVVYFGVADAAAASQRVTDLGGTVVRDPWDSEFGRFAQVTDPLGGLFFLHETGSGSAA</sequence>
<dbReference type="PROSITE" id="PS51819">
    <property type="entry name" value="VOC"/>
    <property type="match status" value="2"/>
</dbReference>
<dbReference type="InterPro" id="IPR052164">
    <property type="entry name" value="Anthracycline_SecMetBiosynth"/>
</dbReference>
<feature type="domain" description="VOC" evidence="1">
    <location>
        <begin position="135"/>
        <end position="252"/>
    </location>
</feature>
<organism evidence="2 3">
    <name type="scientific">Leifsonia virtsii</name>
    <dbReference type="NCBI Taxonomy" id="3035915"/>
    <lineage>
        <taxon>Bacteria</taxon>
        <taxon>Bacillati</taxon>
        <taxon>Actinomycetota</taxon>
        <taxon>Actinomycetes</taxon>
        <taxon>Micrococcales</taxon>
        <taxon>Microbacteriaceae</taxon>
        <taxon>Leifsonia</taxon>
    </lineage>
</organism>
<keyword evidence="3" id="KW-1185">Reference proteome</keyword>
<dbReference type="InterPro" id="IPR029068">
    <property type="entry name" value="Glyas_Bleomycin-R_OHBP_Dase"/>
</dbReference>
<dbReference type="RefSeq" id="WP_301219849.1">
    <property type="nucleotide sequence ID" value="NZ_JAROCB010000004.1"/>
</dbReference>
<feature type="domain" description="VOC" evidence="1">
    <location>
        <begin position="11"/>
        <end position="122"/>
    </location>
</feature>
<evidence type="ECO:0000313" key="2">
    <source>
        <dbReference type="EMBL" id="MDN4598508.1"/>
    </source>
</evidence>
<reference evidence="2" key="1">
    <citation type="submission" date="2023-03" db="EMBL/GenBank/DDBJ databases">
        <title>MT1 and MT2 Draft Genomes of Novel Species.</title>
        <authorList>
            <person name="Venkateswaran K."/>
        </authorList>
    </citation>
    <scope>NUCLEOTIDE SEQUENCE</scope>
    <source>
        <strain evidence="2">F6_8S_P_1A</strain>
    </source>
</reference>
<evidence type="ECO:0000259" key="1">
    <source>
        <dbReference type="PROSITE" id="PS51819"/>
    </source>
</evidence>
<comment type="caution">
    <text evidence="2">The sequence shown here is derived from an EMBL/GenBank/DDBJ whole genome shotgun (WGS) entry which is preliminary data.</text>
</comment>
<gene>
    <name evidence="2" type="ORF">P5G59_15245</name>
</gene>
<proteinExistence type="predicted"/>
<dbReference type="PANTHER" id="PTHR33993:SF14">
    <property type="entry name" value="GB|AAF24581.1"/>
    <property type="match status" value="1"/>
</dbReference>
<dbReference type="InterPro" id="IPR004360">
    <property type="entry name" value="Glyas_Fos-R_dOase_dom"/>
</dbReference>
<dbReference type="CDD" id="cd07247">
    <property type="entry name" value="SgaA_N_like"/>
    <property type="match status" value="2"/>
</dbReference>
<dbReference type="EMBL" id="JAROCB010000004">
    <property type="protein sequence ID" value="MDN4598508.1"/>
    <property type="molecule type" value="Genomic_DNA"/>
</dbReference>
<dbReference type="InterPro" id="IPR037523">
    <property type="entry name" value="VOC_core"/>
</dbReference>
<name>A0ABT8J0A0_9MICO</name>
<protein>
    <submittedName>
        <fullName evidence="2">VOC family protein</fullName>
    </submittedName>
</protein>
<dbReference type="Pfam" id="PF00903">
    <property type="entry name" value="Glyoxalase"/>
    <property type="match status" value="2"/>
</dbReference>
<dbReference type="Proteomes" id="UP001174210">
    <property type="component" value="Unassembled WGS sequence"/>
</dbReference>
<dbReference type="Gene3D" id="3.10.180.10">
    <property type="entry name" value="2,3-Dihydroxybiphenyl 1,2-Dioxygenase, domain 1"/>
    <property type="match status" value="2"/>
</dbReference>